<keyword evidence="5 10" id="KW-0813">Transport</keyword>
<keyword evidence="8 10" id="KW-1133">Transmembrane helix</keyword>
<comment type="similarity">
    <text evidence="3 10">Belongs to the major facilitator superfamily. Bcr/CmlA family.</text>
</comment>
<dbReference type="InterPro" id="IPR004812">
    <property type="entry name" value="Efflux_drug-R_Bcr/CmlA"/>
</dbReference>
<evidence type="ECO:0000256" key="5">
    <source>
        <dbReference type="ARBA" id="ARBA00022448"/>
    </source>
</evidence>
<feature type="transmembrane region" description="Helical" evidence="10">
    <location>
        <begin position="101"/>
        <end position="121"/>
    </location>
</feature>
<dbReference type="PROSITE" id="PS50850">
    <property type="entry name" value="MFS"/>
    <property type="match status" value="1"/>
</dbReference>
<dbReference type="InterPro" id="IPR011701">
    <property type="entry name" value="MFS"/>
</dbReference>
<dbReference type="InterPro" id="IPR005829">
    <property type="entry name" value="Sugar_transporter_CS"/>
</dbReference>
<evidence type="ECO:0000256" key="6">
    <source>
        <dbReference type="ARBA" id="ARBA00022475"/>
    </source>
</evidence>
<feature type="transmembrane region" description="Helical" evidence="10">
    <location>
        <begin position="244"/>
        <end position="263"/>
    </location>
</feature>
<evidence type="ECO:0000256" key="2">
    <source>
        <dbReference type="ARBA" id="ARBA00004651"/>
    </source>
</evidence>
<evidence type="ECO:0000256" key="9">
    <source>
        <dbReference type="ARBA" id="ARBA00023136"/>
    </source>
</evidence>
<evidence type="ECO:0000256" key="4">
    <source>
        <dbReference type="ARBA" id="ARBA00007520"/>
    </source>
</evidence>
<evidence type="ECO:0000313" key="12">
    <source>
        <dbReference type="EMBL" id="PSL19708.1"/>
    </source>
</evidence>
<reference evidence="12 13" key="1">
    <citation type="submission" date="2018-03" db="EMBL/GenBank/DDBJ databases">
        <title>Genomic Encyclopedia of Archaeal and Bacterial Type Strains, Phase II (KMG-II): from individual species to whole genera.</title>
        <authorList>
            <person name="Goeker M."/>
        </authorList>
    </citation>
    <scope>NUCLEOTIDE SEQUENCE [LARGE SCALE GENOMIC DNA]</scope>
    <source>
        <strain evidence="12 13">DSM 100673</strain>
    </source>
</reference>
<keyword evidence="7 10" id="KW-0812">Transmembrane</keyword>
<protein>
    <recommendedName>
        <fullName evidence="10">Bcr/CflA family efflux transporter</fullName>
    </recommendedName>
</protein>
<feature type="transmembrane region" description="Helical" evidence="10">
    <location>
        <begin position="367"/>
        <end position="388"/>
    </location>
</feature>
<dbReference type="PRINTS" id="PR01035">
    <property type="entry name" value="TCRTETA"/>
</dbReference>
<evidence type="ECO:0000256" key="7">
    <source>
        <dbReference type="ARBA" id="ARBA00022692"/>
    </source>
</evidence>
<comment type="function">
    <text evidence="1">Resistance to tetracycline by an active tetracycline efflux. This is an energy-dependent process that decreases the accumulation of the antibiotic in whole cells. This protein functions as a metal-tetracycline/H(+) antiporter.</text>
</comment>
<evidence type="ECO:0000256" key="8">
    <source>
        <dbReference type="ARBA" id="ARBA00022989"/>
    </source>
</evidence>
<feature type="transmembrane region" description="Helical" evidence="10">
    <location>
        <begin position="41"/>
        <end position="64"/>
    </location>
</feature>
<organism evidence="12 13">
    <name type="scientific">Shimia abyssi</name>
    <dbReference type="NCBI Taxonomy" id="1662395"/>
    <lineage>
        <taxon>Bacteria</taxon>
        <taxon>Pseudomonadati</taxon>
        <taxon>Pseudomonadota</taxon>
        <taxon>Alphaproteobacteria</taxon>
        <taxon>Rhodobacterales</taxon>
        <taxon>Roseobacteraceae</taxon>
    </lineage>
</organism>
<gene>
    <name evidence="12" type="ORF">CLV88_105131</name>
</gene>
<dbReference type="GO" id="GO:0042910">
    <property type="term" value="F:xenobiotic transmembrane transporter activity"/>
    <property type="evidence" value="ECO:0007669"/>
    <property type="project" value="InterPro"/>
</dbReference>
<dbReference type="EMBL" id="PYGJ01000005">
    <property type="protein sequence ID" value="PSL19708.1"/>
    <property type="molecule type" value="Genomic_DNA"/>
</dbReference>
<evidence type="ECO:0000256" key="10">
    <source>
        <dbReference type="RuleBase" id="RU365088"/>
    </source>
</evidence>
<dbReference type="InterPro" id="IPR050189">
    <property type="entry name" value="MFS_Efflux_Transporters"/>
</dbReference>
<sequence>MFQAAQTPPRISTLILLTGISVLSLNMFLPSLPNIAAEFGVSFGMANLSIAGFLGVTAVLQIIMGPLSDRYGRRPVLLAGLAVFAIASVGCLLARDIWVFLFFRVLQGAIVGGMALSRAVVRDMFDERTAASQLGYISMVMAIAPMTGPMIGGLLDQTFGWRASFVFFVLAGFGLLVLAWRDLGETNTSPTKTILSQFKAYPELLRSRRFWGYSICITFSLGAFYIYITGAALVGAAVFELSPAATGLAVGAITMGFAFGSFLSGRMSKRYPVFVMTLAGRIVGAAGLLLGLTLVLSGIVTPISFFAPVIFVGVGNGLTLPAANSGVMSVRPKLAGSASGMAGAMSVAGGGLLTWATGLLLTPENGAVMLLVLILTSVAISLLAAFYVRWVDMREPVQA</sequence>
<feature type="transmembrane region" description="Helical" evidence="10">
    <location>
        <begin position="133"/>
        <end position="155"/>
    </location>
</feature>
<keyword evidence="13" id="KW-1185">Reference proteome</keyword>
<dbReference type="SUPFAM" id="SSF103473">
    <property type="entry name" value="MFS general substrate transporter"/>
    <property type="match status" value="1"/>
</dbReference>
<feature type="transmembrane region" description="Helical" evidence="10">
    <location>
        <begin position="161"/>
        <end position="180"/>
    </location>
</feature>
<dbReference type="GO" id="GO:0005886">
    <property type="term" value="C:plasma membrane"/>
    <property type="evidence" value="ECO:0007669"/>
    <property type="project" value="UniProtKB-SubCell"/>
</dbReference>
<feature type="transmembrane region" description="Helical" evidence="10">
    <location>
        <begin position="305"/>
        <end position="323"/>
    </location>
</feature>
<keyword evidence="9 10" id="KW-0472">Membrane</keyword>
<keyword evidence="6" id="KW-1003">Cell membrane</keyword>
<feature type="domain" description="Major facilitator superfamily (MFS) profile" evidence="11">
    <location>
        <begin position="10"/>
        <end position="393"/>
    </location>
</feature>
<dbReference type="PROSITE" id="PS00216">
    <property type="entry name" value="SUGAR_TRANSPORT_1"/>
    <property type="match status" value="1"/>
</dbReference>
<dbReference type="GO" id="GO:1990961">
    <property type="term" value="P:xenobiotic detoxification by transmembrane export across the plasma membrane"/>
    <property type="evidence" value="ECO:0007669"/>
    <property type="project" value="InterPro"/>
</dbReference>
<evidence type="ECO:0000256" key="1">
    <source>
        <dbReference type="ARBA" id="ARBA00003279"/>
    </source>
</evidence>
<proteinExistence type="inferred from homology"/>
<evidence type="ECO:0000256" key="3">
    <source>
        <dbReference type="ARBA" id="ARBA00006236"/>
    </source>
</evidence>
<dbReference type="NCBIfam" id="TIGR00710">
    <property type="entry name" value="efflux_Bcr_CflA"/>
    <property type="match status" value="1"/>
</dbReference>
<comment type="caution">
    <text evidence="12">The sequence shown here is derived from an EMBL/GenBank/DDBJ whole genome shotgun (WGS) entry which is preliminary data.</text>
</comment>
<feature type="transmembrane region" description="Helical" evidence="10">
    <location>
        <begin position="76"/>
        <end position="95"/>
    </location>
</feature>
<evidence type="ECO:0000259" key="11">
    <source>
        <dbReference type="PROSITE" id="PS50850"/>
    </source>
</evidence>
<dbReference type="Pfam" id="PF07690">
    <property type="entry name" value="MFS_1"/>
    <property type="match status" value="1"/>
</dbReference>
<dbReference type="RefSeq" id="WP_106608364.1">
    <property type="nucleotide sequence ID" value="NZ_PYGJ01000005.1"/>
</dbReference>
<feature type="transmembrane region" description="Helical" evidence="10">
    <location>
        <begin position="275"/>
        <end position="299"/>
    </location>
</feature>
<accession>A0A2P8FDG1</accession>
<dbReference type="OrthoDB" id="9800416at2"/>
<dbReference type="InterPro" id="IPR036259">
    <property type="entry name" value="MFS_trans_sf"/>
</dbReference>
<feature type="transmembrane region" description="Helical" evidence="10">
    <location>
        <begin position="210"/>
        <end position="238"/>
    </location>
</feature>
<keyword evidence="10" id="KW-0997">Cell inner membrane</keyword>
<dbReference type="AlphaFoldDB" id="A0A2P8FDG1"/>
<dbReference type="PANTHER" id="PTHR43124">
    <property type="entry name" value="PURINE EFFLUX PUMP PBUE"/>
    <property type="match status" value="1"/>
</dbReference>
<dbReference type="Gene3D" id="1.20.1720.10">
    <property type="entry name" value="Multidrug resistance protein D"/>
    <property type="match status" value="1"/>
</dbReference>
<dbReference type="Proteomes" id="UP000240418">
    <property type="component" value="Unassembled WGS sequence"/>
</dbReference>
<feature type="transmembrane region" description="Helical" evidence="10">
    <location>
        <begin position="335"/>
        <end position="361"/>
    </location>
</feature>
<evidence type="ECO:0000313" key="13">
    <source>
        <dbReference type="Proteomes" id="UP000240418"/>
    </source>
</evidence>
<comment type="similarity">
    <text evidence="4">Belongs to the major facilitator superfamily. TCR/Tet family.</text>
</comment>
<dbReference type="CDD" id="cd17320">
    <property type="entry name" value="MFS_MdfA_MDR_like"/>
    <property type="match status" value="1"/>
</dbReference>
<feature type="transmembrane region" description="Helical" evidence="10">
    <location>
        <begin position="12"/>
        <end position="29"/>
    </location>
</feature>
<dbReference type="InterPro" id="IPR020846">
    <property type="entry name" value="MFS_dom"/>
</dbReference>
<name>A0A2P8FDG1_9RHOB</name>
<dbReference type="InterPro" id="IPR001958">
    <property type="entry name" value="Tet-R_TetA/multi-R_MdtG-like"/>
</dbReference>
<comment type="subcellular location">
    <subcellularLocation>
        <location evidence="10">Cell inner membrane</location>
        <topology evidence="10">Multi-pass membrane protein</topology>
    </subcellularLocation>
    <subcellularLocation>
        <location evidence="2">Cell membrane</location>
        <topology evidence="2">Multi-pass membrane protein</topology>
    </subcellularLocation>
</comment>
<dbReference type="PANTHER" id="PTHR43124:SF3">
    <property type="entry name" value="CHLORAMPHENICOL EFFLUX PUMP RV0191"/>
    <property type="match status" value="1"/>
</dbReference>